<dbReference type="GO" id="GO:0006491">
    <property type="term" value="P:N-glycan processing"/>
    <property type="evidence" value="ECO:0007669"/>
    <property type="project" value="TreeGrafter"/>
</dbReference>
<reference evidence="2" key="2">
    <citation type="submission" date="2021-04" db="EMBL/GenBank/DDBJ databases">
        <authorList>
            <person name="Podell S."/>
        </authorList>
    </citation>
    <scope>NUCLEOTIDE SEQUENCE</scope>
    <source>
        <strain evidence="2">Hildebrandi</strain>
    </source>
</reference>
<dbReference type="Pfam" id="PF12999">
    <property type="entry name" value="PRKCSH-like"/>
    <property type="match status" value="1"/>
</dbReference>
<accession>A0A9K3M4J8</accession>
<dbReference type="AlphaFoldDB" id="A0A9K3M4J8"/>
<gene>
    <name evidence="2" type="ORF">IV203_013017</name>
</gene>
<dbReference type="PANTHER" id="PTHR12630">
    <property type="entry name" value="N-LINKED OLIGOSACCHARIDE PROCESSING"/>
    <property type="match status" value="1"/>
</dbReference>
<keyword evidence="3" id="KW-1185">Reference proteome</keyword>
<feature type="domain" description="Glucosidase II beta subunit N-terminal" evidence="1">
    <location>
        <begin position="43"/>
        <end position="124"/>
    </location>
</feature>
<dbReference type="PANTHER" id="PTHR12630:SF1">
    <property type="entry name" value="GLUCOSIDASE 2 SUBUNIT BETA"/>
    <property type="match status" value="1"/>
</dbReference>
<sequence length="162" mass="18737">MELTNQILTLVQDLSFGLALWRIQGHRRTSLVFVCPQQPNLKLPLSRLDDGICDCCDGTDEPNGVVSCRDDCEEMLRAERDARAKLQHDFQQGYKKRRSDIEHFQTLRQFKLQQVDELETKLNEEVVPSIEDTQKQKYVKSRVSLVRDCSSVFHELPDKTTG</sequence>
<evidence type="ECO:0000259" key="1">
    <source>
        <dbReference type="Pfam" id="PF12999"/>
    </source>
</evidence>
<proteinExistence type="predicted"/>
<dbReference type="InterPro" id="IPR039794">
    <property type="entry name" value="Gtb1-like"/>
</dbReference>
<dbReference type="InterPro" id="IPR028146">
    <property type="entry name" value="PRKCSH_N"/>
</dbReference>
<reference evidence="2" key="1">
    <citation type="journal article" date="2021" name="Sci. Rep.">
        <title>Diploid genomic architecture of Nitzschia inconspicua, an elite biomass production diatom.</title>
        <authorList>
            <person name="Oliver A."/>
            <person name="Podell S."/>
            <person name="Pinowska A."/>
            <person name="Traller J.C."/>
            <person name="Smith S.R."/>
            <person name="McClure R."/>
            <person name="Beliaev A."/>
            <person name="Bohutskyi P."/>
            <person name="Hill E.A."/>
            <person name="Rabines A."/>
            <person name="Zheng H."/>
            <person name="Allen L.Z."/>
            <person name="Kuo A."/>
            <person name="Grigoriev I.V."/>
            <person name="Allen A.E."/>
            <person name="Hazlebeck D."/>
            <person name="Allen E.E."/>
        </authorList>
    </citation>
    <scope>NUCLEOTIDE SEQUENCE</scope>
    <source>
        <strain evidence="2">Hildebrandi</strain>
    </source>
</reference>
<dbReference type="EMBL" id="JAGRRH010000001">
    <property type="protein sequence ID" value="KAG7373922.1"/>
    <property type="molecule type" value="Genomic_DNA"/>
</dbReference>
<name>A0A9K3M4J8_9STRA</name>
<evidence type="ECO:0000313" key="3">
    <source>
        <dbReference type="Proteomes" id="UP000693970"/>
    </source>
</evidence>
<evidence type="ECO:0000313" key="2">
    <source>
        <dbReference type="EMBL" id="KAG7373922.1"/>
    </source>
</evidence>
<protein>
    <submittedName>
        <fullName evidence="2">Glucosidase II</fullName>
    </submittedName>
</protein>
<dbReference type="GO" id="GO:0017177">
    <property type="term" value="C:glucosidase II complex"/>
    <property type="evidence" value="ECO:0007669"/>
    <property type="project" value="TreeGrafter"/>
</dbReference>
<organism evidence="2 3">
    <name type="scientific">Nitzschia inconspicua</name>
    <dbReference type="NCBI Taxonomy" id="303405"/>
    <lineage>
        <taxon>Eukaryota</taxon>
        <taxon>Sar</taxon>
        <taxon>Stramenopiles</taxon>
        <taxon>Ochrophyta</taxon>
        <taxon>Bacillariophyta</taxon>
        <taxon>Bacillariophyceae</taxon>
        <taxon>Bacillariophycidae</taxon>
        <taxon>Bacillariales</taxon>
        <taxon>Bacillariaceae</taxon>
        <taxon>Nitzschia</taxon>
    </lineage>
</organism>
<dbReference type="Proteomes" id="UP000693970">
    <property type="component" value="Unassembled WGS sequence"/>
</dbReference>
<dbReference type="OrthoDB" id="47398at2759"/>
<comment type="caution">
    <text evidence="2">The sequence shown here is derived from an EMBL/GenBank/DDBJ whole genome shotgun (WGS) entry which is preliminary data.</text>
</comment>